<dbReference type="GO" id="GO:0016787">
    <property type="term" value="F:hydrolase activity"/>
    <property type="evidence" value="ECO:0007669"/>
    <property type="project" value="UniProtKB-KW"/>
</dbReference>
<dbReference type="EMBL" id="JASSZA010000052">
    <property type="protein sequence ID" value="KAK2081844.1"/>
    <property type="molecule type" value="Genomic_DNA"/>
</dbReference>
<feature type="non-terminal residue" evidence="2">
    <location>
        <position position="1"/>
    </location>
</feature>
<gene>
    <name evidence="2" type="primary">GGT6</name>
    <name evidence="2" type="ORF">P7K49_039853</name>
</gene>
<reference evidence="2 3" key="1">
    <citation type="submission" date="2023-05" db="EMBL/GenBank/DDBJ databases">
        <title>B98-5 Cell Line De Novo Hybrid Assembly: An Optical Mapping Approach.</title>
        <authorList>
            <person name="Kananen K."/>
            <person name="Auerbach J.A."/>
            <person name="Kautto E."/>
            <person name="Blachly J.S."/>
        </authorList>
    </citation>
    <scope>NUCLEOTIDE SEQUENCE [LARGE SCALE GENOMIC DNA]</scope>
    <source>
        <strain evidence="2">B95-8</strain>
        <tissue evidence="2">Cell line</tissue>
    </source>
</reference>
<keyword evidence="2" id="KW-0378">Hydrolase</keyword>
<feature type="compositionally biased region" description="Low complexity" evidence="1">
    <location>
        <begin position="74"/>
        <end position="87"/>
    </location>
</feature>
<dbReference type="PANTHER" id="PTHR47278:SF1">
    <property type="entry name" value="GLUTATHIONE HYDROLASE 6"/>
    <property type="match status" value="1"/>
</dbReference>
<evidence type="ECO:0000313" key="3">
    <source>
        <dbReference type="Proteomes" id="UP001266305"/>
    </source>
</evidence>
<evidence type="ECO:0000313" key="2">
    <source>
        <dbReference type="EMBL" id="KAK2081844.1"/>
    </source>
</evidence>
<dbReference type="Proteomes" id="UP001266305">
    <property type="component" value="Unassembled WGS sequence"/>
</dbReference>
<proteinExistence type="predicted"/>
<dbReference type="InterPro" id="IPR052688">
    <property type="entry name" value="Gamma-glutamyltransfase"/>
</dbReference>
<organism evidence="2 3">
    <name type="scientific">Saguinus oedipus</name>
    <name type="common">Cotton-top tamarin</name>
    <name type="synonym">Oedipomidas oedipus</name>
    <dbReference type="NCBI Taxonomy" id="9490"/>
    <lineage>
        <taxon>Eukaryota</taxon>
        <taxon>Metazoa</taxon>
        <taxon>Chordata</taxon>
        <taxon>Craniata</taxon>
        <taxon>Vertebrata</taxon>
        <taxon>Euteleostomi</taxon>
        <taxon>Mammalia</taxon>
        <taxon>Eutheria</taxon>
        <taxon>Euarchontoglires</taxon>
        <taxon>Primates</taxon>
        <taxon>Haplorrhini</taxon>
        <taxon>Platyrrhini</taxon>
        <taxon>Cebidae</taxon>
        <taxon>Callitrichinae</taxon>
        <taxon>Saguinus</taxon>
    </lineage>
</organism>
<name>A0ABQ9TAT7_SAGOE</name>
<dbReference type="PANTHER" id="PTHR47278">
    <property type="entry name" value="GLUTATHIONE HYDROLASE 6"/>
    <property type="match status" value="1"/>
</dbReference>
<protein>
    <submittedName>
        <fullName evidence="2">Glutathione hydrolase 6</fullName>
    </submittedName>
</protein>
<evidence type="ECO:0000256" key="1">
    <source>
        <dbReference type="SAM" id="MobiDB-lite"/>
    </source>
</evidence>
<keyword evidence="3" id="KW-1185">Reference proteome</keyword>
<sequence length="125" mass="13743">AGWMERMPHAHRAHLPIQLLFQESNPRCAMSTLPTSLQGSLDDTEANVLVLVTSETPDMARAMTHTILSHLAEPQTQAQHQHQGQQEPTEHPSTCGQGILLQVAAYAEHVHVSRVPHGCCPYQGI</sequence>
<accession>A0ABQ9TAT7</accession>
<feature type="region of interest" description="Disordered" evidence="1">
    <location>
        <begin position="74"/>
        <end position="93"/>
    </location>
</feature>
<comment type="caution">
    <text evidence="2">The sequence shown here is derived from an EMBL/GenBank/DDBJ whole genome shotgun (WGS) entry which is preliminary data.</text>
</comment>